<dbReference type="EMBL" id="SOSA01000697">
    <property type="protein sequence ID" value="THC89170.1"/>
    <property type="molecule type" value="Genomic_DNA"/>
</dbReference>
<protein>
    <submittedName>
        <fullName evidence="1">Uncharacterized protein</fullName>
    </submittedName>
</protein>
<name>A0A4S3J2Z6_9EURO</name>
<accession>A0A4S3J2Z6</accession>
<gene>
    <name evidence="1" type="ORF">EYZ11_011387</name>
</gene>
<reference evidence="1 2" key="1">
    <citation type="submission" date="2019-03" db="EMBL/GenBank/DDBJ databases">
        <title>The genome sequence of a newly discovered highly antifungal drug resistant Aspergillus species, Aspergillus tanneri NIH 1004.</title>
        <authorList>
            <person name="Mounaud S."/>
            <person name="Singh I."/>
            <person name="Joardar V."/>
            <person name="Pakala S."/>
            <person name="Pakala S."/>
            <person name="Venepally P."/>
            <person name="Hoover J."/>
            <person name="Nierman W."/>
            <person name="Chung J."/>
            <person name="Losada L."/>
        </authorList>
    </citation>
    <scope>NUCLEOTIDE SEQUENCE [LARGE SCALE GENOMIC DNA]</scope>
    <source>
        <strain evidence="1 2">NIH1004</strain>
    </source>
</reference>
<proteinExistence type="predicted"/>
<comment type="caution">
    <text evidence="1">The sequence shown here is derived from an EMBL/GenBank/DDBJ whole genome shotgun (WGS) entry which is preliminary data.</text>
</comment>
<dbReference type="Proteomes" id="UP000308092">
    <property type="component" value="Unassembled WGS sequence"/>
</dbReference>
<organism evidence="1 2">
    <name type="scientific">Aspergillus tanneri</name>
    <dbReference type="NCBI Taxonomy" id="1220188"/>
    <lineage>
        <taxon>Eukaryota</taxon>
        <taxon>Fungi</taxon>
        <taxon>Dikarya</taxon>
        <taxon>Ascomycota</taxon>
        <taxon>Pezizomycotina</taxon>
        <taxon>Eurotiomycetes</taxon>
        <taxon>Eurotiomycetidae</taxon>
        <taxon>Eurotiales</taxon>
        <taxon>Aspergillaceae</taxon>
        <taxon>Aspergillus</taxon>
        <taxon>Aspergillus subgen. Circumdati</taxon>
    </lineage>
</organism>
<evidence type="ECO:0000313" key="2">
    <source>
        <dbReference type="Proteomes" id="UP000308092"/>
    </source>
</evidence>
<keyword evidence="2" id="KW-1185">Reference proteome</keyword>
<dbReference type="VEuPathDB" id="FungiDB:EYZ11_011387"/>
<sequence length="12" mass="1424">MEFAQSRKANNK</sequence>
<evidence type="ECO:0000313" key="1">
    <source>
        <dbReference type="EMBL" id="THC89170.1"/>
    </source>
</evidence>